<gene>
    <name evidence="6" type="ORF">CRIB_650</name>
</gene>
<evidence type="ECO:0000259" key="5">
    <source>
        <dbReference type="Pfam" id="PF08125"/>
    </source>
</evidence>
<dbReference type="EMBL" id="LN555523">
    <property type="protein sequence ID" value="CED93403.1"/>
    <property type="molecule type" value="Genomic_DNA"/>
</dbReference>
<dbReference type="RefSeq" id="WP_180703124.1">
    <property type="nucleotide sequence ID" value="NZ_CAOJQT010000037.1"/>
</dbReference>
<dbReference type="InterPro" id="IPR036291">
    <property type="entry name" value="NAD(P)-bd_dom_sf"/>
</dbReference>
<dbReference type="AlphaFoldDB" id="A0A1V1HZS5"/>
<name>A0A1V1HZS5_9FIRM</name>
<organism evidence="6 7">
    <name type="scientific">Romboutsia ilealis</name>
    <dbReference type="NCBI Taxonomy" id="1115758"/>
    <lineage>
        <taxon>Bacteria</taxon>
        <taxon>Bacillati</taxon>
        <taxon>Bacillota</taxon>
        <taxon>Clostridia</taxon>
        <taxon>Peptostreptococcales</taxon>
        <taxon>Peptostreptococcaceae</taxon>
        <taxon>Romboutsia</taxon>
    </lineage>
</organism>
<dbReference type="NCBIfam" id="NF002969">
    <property type="entry name" value="PRK03643.1"/>
    <property type="match status" value="1"/>
</dbReference>
<dbReference type="SUPFAM" id="SSF48179">
    <property type="entry name" value="6-phosphogluconate dehydrogenase C-terminal domain-like"/>
    <property type="match status" value="1"/>
</dbReference>
<evidence type="ECO:0000313" key="7">
    <source>
        <dbReference type="Proteomes" id="UP000245622"/>
    </source>
</evidence>
<reference evidence="6 7" key="1">
    <citation type="submission" date="2014-04" db="EMBL/GenBank/DDBJ databases">
        <authorList>
            <person name="Hornung B.V."/>
        </authorList>
    </citation>
    <scope>NUCLEOTIDE SEQUENCE [LARGE SCALE GENOMIC DNA]</scope>
    <source>
        <strain evidence="6 7">CRIB</strain>
    </source>
</reference>
<feature type="domain" description="Mannitol dehydrogenase C-terminal" evidence="5">
    <location>
        <begin position="292"/>
        <end position="489"/>
    </location>
</feature>
<dbReference type="InterPro" id="IPR013118">
    <property type="entry name" value="Mannitol_DH_C"/>
</dbReference>
<sequence length="497" mass="56921">MSKELRNLNIECLNEEQRKIYDKVSNSPIKIMQVGEGNFLMSFFDWMVYQAIKVGKYDGSIALTCPLDYDKKIDLLKEQDMLYTVIQRGFKGDTEVYENDIVSVFSKVFNYNKEWDIFMNIAEQESLEVVISNTTEAGLAYKEVKLEEVSTEGLYPAKLTAFLMHRFNVLGNISKKLLIFPCELVAENGKVLKTFVEKHSNDFGASEEFKAWVNENCVFLNNLVDRIVPGFPSANADEYFENLGYKDGALSMCEPYFLWAIEGDKELDNILPLNASGLNVQWLESLKDTQLLKVRILNGSHTLITPLSILKGFKQVDEVIENDEMKAFLNETLENEILPSLKNKTGNKEEFASTVLSRFRNPHIMHKLESISMNSVSKFANRLWPTVKTYIEDNNKAPKNIMVGLAGLIRFYQIEKTESGYAGKDFNGSEYKVFDTPEVLEFMYNVNKKYEVKNEEYVREILSETKLWGEDLSVYNGMVDGVCQNLKNMGNIVCVNL</sequence>
<keyword evidence="7" id="KW-1185">Reference proteome</keyword>
<dbReference type="PANTHER" id="PTHR30524:SF0">
    <property type="entry name" value="ALTRONATE OXIDOREDUCTASE-RELATED"/>
    <property type="match status" value="1"/>
</dbReference>
<keyword evidence="1" id="KW-0560">Oxidoreductase</keyword>
<evidence type="ECO:0000259" key="4">
    <source>
        <dbReference type="Pfam" id="PF01232"/>
    </source>
</evidence>
<dbReference type="GO" id="GO:0005829">
    <property type="term" value="C:cytosol"/>
    <property type="evidence" value="ECO:0007669"/>
    <property type="project" value="TreeGrafter"/>
</dbReference>
<dbReference type="Gene3D" id="1.10.1040.10">
    <property type="entry name" value="N-(1-d-carboxylethyl)-l-norvaline Dehydrogenase, domain 2"/>
    <property type="match status" value="1"/>
</dbReference>
<dbReference type="GO" id="GO:0008926">
    <property type="term" value="F:mannitol-1-phosphate 5-dehydrogenase activity"/>
    <property type="evidence" value="ECO:0007669"/>
    <property type="project" value="UniProtKB-EC"/>
</dbReference>
<proteinExistence type="predicted"/>
<accession>A0A1V1HZS5</accession>
<dbReference type="InterPro" id="IPR008927">
    <property type="entry name" value="6-PGluconate_DH-like_C_sf"/>
</dbReference>
<dbReference type="Proteomes" id="UP000245622">
    <property type="component" value="Chromosome 1"/>
</dbReference>
<dbReference type="Gene3D" id="3.40.50.720">
    <property type="entry name" value="NAD(P)-binding Rossmann-like Domain"/>
    <property type="match status" value="1"/>
</dbReference>
<evidence type="ECO:0000313" key="6">
    <source>
        <dbReference type="EMBL" id="CED93403.1"/>
    </source>
</evidence>
<evidence type="ECO:0000256" key="3">
    <source>
        <dbReference type="ARBA" id="ARBA00048615"/>
    </source>
</evidence>
<dbReference type="Pfam" id="PF08125">
    <property type="entry name" value="Mannitol_dh_C"/>
    <property type="match status" value="1"/>
</dbReference>
<dbReference type="GeneID" id="82204831"/>
<dbReference type="PANTHER" id="PTHR30524">
    <property type="entry name" value="MANNITOL-1-PHOSPHATE 5-DEHYDROGENASE"/>
    <property type="match status" value="1"/>
</dbReference>
<dbReference type="Pfam" id="PF01232">
    <property type="entry name" value="Mannitol_dh"/>
    <property type="match status" value="1"/>
</dbReference>
<evidence type="ECO:0000256" key="2">
    <source>
        <dbReference type="ARBA" id="ARBA00023027"/>
    </source>
</evidence>
<dbReference type="SUPFAM" id="SSF51735">
    <property type="entry name" value="NAD(P)-binding Rossmann-fold domains"/>
    <property type="match status" value="1"/>
</dbReference>
<feature type="domain" description="Mannitol dehydrogenase N-terminal" evidence="4">
    <location>
        <begin position="30"/>
        <end position="269"/>
    </location>
</feature>
<dbReference type="InterPro" id="IPR013131">
    <property type="entry name" value="Mannitol_DH_N"/>
</dbReference>
<dbReference type="InterPro" id="IPR013328">
    <property type="entry name" value="6PGD_dom2"/>
</dbReference>
<comment type="catalytic activity">
    <reaction evidence="3">
        <text>D-mannitol 1-phosphate + NAD(+) = beta-D-fructose 6-phosphate + NADH + H(+)</text>
        <dbReference type="Rhea" id="RHEA:19661"/>
        <dbReference type="ChEBI" id="CHEBI:15378"/>
        <dbReference type="ChEBI" id="CHEBI:57540"/>
        <dbReference type="ChEBI" id="CHEBI:57634"/>
        <dbReference type="ChEBI" id="CHEBI:57945"/>
        <dbReference type="ChEBI" id="CHEBI:61381"/>
        <dbReference type="EC" id="1.1.1.17"/>
    </reaction>
</comment>
<evidence type="ECO:0000256" key="1">
    <source>
        <dbReference type="ARBA" id="ARBA00023002"/>
    </source>
</evidence>
<dbReference type="GO" id="GO:0019592">
    <property type="term" value="P:mannitol catabolic process"/>
    <property type="evidence" value="ECO:0007669"/>
    <property type="project" value="TreeGrafter"/>
</dbReference>
<dbReference type="KEGG" id="ril:CRIB_650"/>
<protein>
    <submittedName>
        <fullName evidence="6">Altronate oxidoreductase</fullName>
    </submittedName>
</protein>
<keyword evidence="2" id="KW-0520">NAD</keyword>